<evidence type="ECO:0000256" key="3">
    <source>
        <dbReference type="ARBA" id="ARBA00022448"/>
    </source>
</evidence>
<evidence type="ECO:0000256" key="8">
    <source>
        <dbReference type="ARBA" id="ARBA00022989"/>
    </source>
</evidence>
<keyword evidence="8 13" id="KW-1133">Transmembrane helix</keyword>
<keyword evidence="7" id="KW-0630">Potassium</keyword>
<evidence type="ECO:0000313" key="14">
    <source>
        <dbReference type="EMBL" id="SIQ94401.1"/>
    </source>
</evidence>
<dbReference type="PANTHER" id="PTHR31462:SF5">
    <property type="entry name" value="ENDOSOMAL_LYSOSOMAL PROTON CHANNEL TMEM175"/>
    <property type="match status" value="1"/>
</dbReference>
<evidence type="ECO:0000256" key="13">
    <source>
        <dbReference type="SAM" id="Phobius"/>
    </source>
</evidence>
<dbReference type="Pfam" id="PF06736">
    <property type="entry name" value="TMEM175"/>
    <property type="match status" value="1"/>
</dbReference>
<proteinExistence type="inferred from homology"/>
<name>A0A8G2CL61_ACIRU</name>
<evidence type="ECO:0000256" key="6">
    <source>
        <dbReference type="ARBA" id="ARBA00022826"/>
    </source>
</evidence>
<dbReference type="RefSeq" id="WP_029312331.1">
    <property type="nucleotide sequence ID" value="NZ_FTNE01000012.1"/>
</dbReference>
<keyword evidence="11" id="KW-0407">Ion channel</keyword>
<gene>
    <name evidence="14" type="ORF">SAMN05421828_11246</name>
</gene>
<feature type="transmembrane region" description="Helical" evidence="13">
    <location>
        <begin position="151"/>
        <end position="180"/>
    </location>
</feature>
<keyword evidence="5 13" id="KW-0812">Transmembrane</keyword>
<accession>A0A8G2CL61</accession>
<evidence type="ECO:0000313" key="15">
    <source>
        <dbReference type="Proteomes" id="UP000186308"/>
    </source>
</evidence>
<dbReference type="EMBL" id="FTNE01000012">
    <property type="protein sequence ID" value="SIQ94401.1"/>
    <property type="molecule type" value="Genomic_DNA"/>
</dbReference>
<dbReference type="Proteomes" id="UP000186308">
    <property type="component" value="Unassembled WGS sequence"/>
</dbReference>
<feature type="transmembrane region" description="Helical" evidence="13">
    <location>
        <begin position="75"/>
        <end position="95"/>
    </location>
</feature>
<dbReference type="OrthoDB" id="7626281at2"/>
<comment type="caution">
    <text evidence="14">The sequence shown here is derived from an EMBL/GenBank/DDBJ whole genome shotgun (WGS) entry which is preliminary data.</text>
</comment>
<dbReference type="GO" id="GO:0005267">
    <property type="term" value="F:potassium channel activity"/>
    <property type="evidence" value="ECO:0007669"/>
    <property type="project" value="UniProtKB-KW"/>
</dbReference>
<organism evidence="14 15">
    <name type="scientific">Acidiphilium rubrum</name>
    <dbReference type="NCBI Taxonomy" id="526"/>
    <lineage>
        <taxon>Bacteria</taxon>
        <taxon>Pseudomonadati</taxon>
        <taxon>Pseudomonadota</taxon>
        <taxon>Alphaproteobacteria</taxon>
        <taxon>Acetobacterales</taxon>
        <taxon>Acidocellaceae</taxon>
        <taxon>Acidiphilium</taxon>
    </lineage>
</organism>
<dbReference type="AlphaFoldDB" id="A0A8G2CL61"/>
<keyword evidence="9" id="KW-0406">Ion transport</keyword>
<comment type="subcellular location">
    <subcellularLocation>
        <location evidence="1">Membrane</location>
        <topology evidence="1">Multi-pass membrane protein</topology>
    </subcellularLocation>
</comment>
<keyword evidence="6" id="KW-0631">Potassium channel</keyword>
<dbReference type="PANTHER" id="PTHR31462">
    <property type="entry name" value="ENDOSOMAL/LYSOSOMAL POTASSIUM CHANNEL TMEM175"/>
    <property type="match status" value="1"/>
</dbReference>
<comment type="similarity">
    <text evidence="2">Belongs to the TMEM175 family.</text>
</comment>
<keyword evidence="15" id="KW-1185">Reference proteome</keyword>
<reference evidence="14 15" key="1">
    <citation type="submission" date="2017-01" db="EMBL/GenBank/DDBJ databases">
        <authorList>
            <person name="Varghese N."/>
            <person name="Submissions S."/>
        </authorList>
    </citation>
    <scope>NUCLEOTIDE SEQUENCE [LARGE SCALE GENOMIC DNA]</scope>
    <source>
        <strain evidence="14 15">ATCC 35905</strain>
    </source>
</reference>
<protein>
    <submittedName>
        <fullName evidence="14">Uncharacterized membrane protein</fullName>
    </submittedName>
</protein>
<keyword evidence="3" id="KW-0813">Transport</keyword>
<evidence type="ECO:0000256" key="7">
    <source>
        <dbReference type="ARBA" id="ARBA00022958"/>
    </source>
</evidence>
<evidence type="ECO:0000256" key="9">
    <source>
        <dbReference type="ARBA" id="ARBA00023065"/>
    </source>
</evidence>
<evidence type="ECO:0000256" key="2">
    <source>
        <dbReference type="ARBA" id="ARBA00006920"/>
    </source>
</evidence>
<dbReference type="InterPro" id="IPR010617">
    <property type="entry name" value="TMEM175-like"/>
</dbReference>
<dbReference type="GO" id="GO:0015252">
    <property type="term" value="F:proton channel activity"/>
    <property type="evidence" value="ECO:0007669"/>
    <property type="project" value="InterPro"/>
</dbReference>
<comment type="catalytic activity">
    <reaction evidence="12">
        <text>K(+)(in) = K(+)(out)</text>
        <dbReference type="Rhea" id="RHEA:29463"/>
        <dbReference type="ChEBI" id="CHEBI:29103"/>
    </reaction>
</comment>
<feature type="transmembrane region" description="Helical" evidence="13">
    <location>
        <begin position="6"/>
        <end position="23"/>
    </location>
</feature>
<evidence type="ECO:0000256" key="11">
    <source>
        <dbReference type="ARBA" id="ARBA00023303"/>
    </source>
</evidence>
<evidence type="ECO:0000256" key="5">
    <source>
        <dbReference type="ARBA" id="ARBA00022692"/>
    </source>
</evidence>
<feature type="transmembrane region" description="Helical" evidence="13">
    <location>
        <begin position="35"/>
        <end position="55"/>
    </location>
</feature>
<evidence type="ECO:0000256" key="10">
    <source>
        <dbReference type="ARBA" id="ARBA00023136"/>
    </source>
</evidence>
<evidence type="ECO:0000256" key="4">
    <source>
        <dbReference type="ARBA" id="ARBA00022538"/>
    </source>
</evidence>
<sequence length="193" mass="21300">MEKDRLAAFSDGVIAVIITIMVLDLKIPHGTSLTALATAAPTFVSYILSFVYVAIYWNNHHHFFQLVPRVTGAILWANLHLLFWLSLIPFATAWLGAHHTAPIPTALYGLALLMPAIAWYILQTTIIRAQGNNSALSKALGRDLKGKTSPILYTTGIILAFINTTLADALYALVALLWLIPDRRVEQAIPRED</sequence>
<evidence type="ECO:0000256" key="1">
    <source>
        <dbReference type="ARBA" id="ARBA00004141"/>
    </source>
</evidence>
<feature type="transmembrane region" description="Helical" evidence="13">
    <location>
        <begin position="107"/>
        <end position="131"/>
    </location>
</feature>
<keyword evidence="4" id="KW-0633">Potassium transport</keyword>
<keyword evidence="10 13" id="KW-0472">Membrane</keyword>
<dbReference type="GO" id="GO:0016020">
    <property type="term" value="C:membrane"/>
    <property type="evidence" value="ECO:0007669"/>
    <property type="project" value="UniProtKB-SubCell"/>
</dbReference>
<evidence type="ECO:0000256" key="12">
    <source>
        <dbReference type="ARBA" id="ARBA00034430"/>
    </source>
</evidence>